<gene>
    <name evidence="1" type="ORF">LMG22037_06177</name>
</gene>
<dbReference type="AlphaFoldDB" id="A0A6J5CI15"/>
<evidence type="ECO:0000313" key="1">
    <source>
        <dbReference type="EMBL" id="CAB3737758.1"/>
    </source>
</evidence>
<dbReference type="RefSeq" id="WP_035478426.1">
    <property type="nucleotide sequence ID" value="NZ_CADFGL010000052.1"/>
</dbReference>
<sequence length="222" mass="24859">MNQFFRAVRHGTFGGQKAGLLQKWIESYVRALFPEAGIEWWSCNDYGGPKDLKKDSPLPVAGVKPEDIHHFACYVRDGNESPMIEVSFILKNGDMLNLTTAKIFDNRTTCWQIAHAIERALHSIFAYEEIPEIVDLAAKLPRKASWSHETDIAEPVHIDKSASTLTVRTASGRVIDQRDFHEKGEGAIHRVEAYVEDWRTVLTNMRATVAPSSTSAADPVPV</sequence>
<proteinExistence type="predicted"/>
<name>A0A6J5CI15_9BURK</name>
<evidence type="ECO:0000313" key="2">
    <source>
        <dbReference type="Proteomes" id="UP000494249"/>
    </source>
</evidence>
<protein>
    <submittedName>
        <fullName evidence="1">Uncharacterized protein</fullName>
    </submittedName>
</protein>
<organism evidence="1 2">
    <name type="scientific">Paraburkholderia phenoliruptrix</name>
    <dbReference type="NCBI Taxonomy" id="252970"/>
    <lineage>
        <taxon>Bacteria</taxon>
        <taxon>Pseudomonadati</taxon>
        <taxon>Pseudomonadota</taxon>
        <taxon>Betaproteobacteria</taxon>
        <taxon>Burkholderiales</taxon>
        <taxon>Burkholderiaceae</taxon>
        <taxon>Paraburkholderia</taxon>
    </lineage>
</organism>
<reference evidence="1 2" key="1">
    <citation type="submission" date="2020-04" db="EMBL/GenBank/DDBJ databases">
        <authorList>
            <person name="De Canck E."/>
        </authorList>
    </citation>
    <scope>NUCLEOTIDE SEQUENCE [LARGE SCALE GENOMIC DNA]</scope>
    <source>
        <strain evidence="1 2">LMG 22037</strain>
    </source>
</reference>
<dbReference type="EMBL" id="CADIKB010000056">
    <property type="protein sequence ID" value="CAB3737758.1"/>
    <property type="molecule type" value="Genomic_DNA"/>
</dbReference>
<accession>A0A6J5CI15</accession>
<dbReference type="Proteomes" id="UP000494249">
    <property type="component" value="Unassembled WGS sequence"/>
</dbReference>